<gene>
    <name evidence="4" type="ORF">I6I72_08665</name>
</gene>
<feature type="transmembrane region" description="Helical" evidence="2">
    <location>
        <begin position="382"/>
        <end position="400"/>
    </location>
</feature>
<reference evidence="4 5" key="1">
    <citation type="submission" date="2021-01" db="EMBL/GenBank/DDBJ databases">
        <title>FDA dAtabase for Regulatory Grade micrObial Sequences (FDA-ARGOS): Supporting development and validation of Infectious Disease Dx tests.</title>
        <authorList>
            <person name="Sproer C."/>
            <person name="Gronow S."/>
            <person name="Severitt S."/>
            <person name="Schroder I."/>
            <person name="Tallon L."/>
            <person name="Sadzewicz L."/>
            <person name="Zhao X."/>
            <person name="Boylan J."/>
            <person name="Ott S."/>
            <person name="Bowen H."/>
            <person name="Vavikolanu K."/>
            <person name="Mehta A."/>
            <person name="Aluvathingal J."/>
            <person name="Nadendla S."/>
            <person name="Lowell S."/>
            <person name="Myers T."/>
            <person name="Yan Y."/>
            <person name="Sichtig H."/>
        </authorList>
    </citation>
    <scope>NUCLEOTIDE SEQUENCE [LARGE SCALE GENOMIC DNA]</scope>
    <source>
        <strain evidence="4 5">FDAARGOS_1115</strain>
    </source>
</reference>
<keyword evidence="2" id="KW-0812">Transmembrane</keyword>
<evidence type="ECO:0000256" key="1">
    <source>
        <dbReference type="SAM" id="MobiDB-lite"/>
    </source>
</evidence>
<proteinExistence type="predicted"/>
<feature type="compositionally biased region" description="Low complexity" evidence="1">
    <location>
        <begin position="653"/>
        <end position="662"/>
    </location>
</feature>
<feature type="transmembrane region" description="Helical" evidence="2">
    <location>
        <begin position="177"/>
        <end position="208"/>
    </location>
</feature>
<dbReference type="RefSeq" id="WP_192831340.1">
    <property type="nucleotide sequence ID" value="NZ_CP068158.1"/>
</dbReference>
<feature type="transmembrane region" description="Helical" evidence="2">
    <location>
        <begin position="350"/>
        <end position="370"/>
    </location>
</feature>
<feature type="transmembrane region" description="Helical" evidence="2">
    <location>
        <begin position="128"/>
        <end position="150"/>
    </location>
</feature>
<evidence type="ECO:0000313" key="5">
    <source>
        <dbReference type="Proteomes" id="UP000595757"/>
    </source>
</evidence>
<feature type="transmembrane region" description="Helical" evidence="2">
    <location>
        <begin position="1037"/>
        <end position="1054"/>
    </location>
</feature>
<feature type="transmembrane region" description="Helical" evidence="2">
    <location>
        <begin position="931"/>
        <end position="954"/>
    </location>
</feature>
<evidence type="ECO:0000259" key="3">
    <source>
        <dbReference type="Pfam" id="PF11847"/>
    </source>
</evidence>
<organism evidence="4 5">
    <name type="scientific">Corynebacterium striatum</name>
    <dbReference type="NCBI Taxonomy" id="43770"/>
    <lineage>
        <taxon>Bacteria</taxon>
        <taxon>Bacillati</taxon>
        <taxon>Actinomycetota</taxon>
        <taxon>Actinomycetes</taxon>
        <taxon>Mycobacteriales</taxon>
        <taxon>Corynebacteriaceae</taxon>
        <taxon>Corynebacterium</taxon>
    </lineage>
</organism>
<dbReference type="EMBL" id="CP068158">
    <property type="protein sequence ID" value="QQU76206.1"/>
    <property type="molecule type" value="Genomic_DNA"/>
</dbReference>
<protein>
    <submittedName>
        <fullName evidence="4">DUF3367 domain-containing protein</fullName>
    </submittedName>
</protein>
<keyword evidence="2" id="KW-1133">Transmembrane helix</keyword>
<accession>A0ABX7DCQ4</accession>
<dbReference type="InterPro" id="IPR021798">
    <property type="entry name" value="AftD_N"/>
</dbReference>
<dbReference type="Proteomes" id="UP000595757">
    <property type="component" value="Chromosome"/>
</dbReference>
<feature type="transmembrane region" description="Helical" evidence="2">
    <location>
        <begin position="975"/>
        <end position="1000"/>
    </location>
</feature>
<keyword evidence="5" id="KW-1185">Reference proteome</keyword>
<sequence>MRGFFSRGIARRPQLRWRLVGLLVLALIVFSQPFGLTVADTKHDLAANPLGFLRGALHAYTEVFTLGQLQNQAYGYLFPQGQFFLLTDFLPDWIAQRLWWWLVLGVGFWGFHRLLFAALPSLRQAPGWWPFLAALLYSLSPRALTTLGAISSETWPVMLAPWVVLPFLRRELNWRDAAAAIIPVALMGAVNATATLAACVPAAVVLLYRRAWRPGLAWLAGCAAVSVWWIVPLLVLGRYAPPFTEFIESSFVTTRWLNLPEILRGTTSWAPFVDTERSAGYALAVEPFFVLVTIAVAAVGLYGLSRLPRVWPVMLCVGIAILGTHAAWYLHALDGPLAALRNLHKFDPLVRIPLLLGFAAATAPLPLPDSGRAWLRPSRKQAVAVLVAALACASFSPAWTGRLLPKGAYSAVPDYWHEAADFLNATARDTRTLLFPESSFARQDWGWTRDEPAQALLDVPWAVRDAIPLVPPEAIRGLDGVVAALHNDPRTGTAALQRQGIGAILLRHDLASTEGASGRDDSQLAAWRNASSYGGQVHAFGPNDEVEVIILPHQDSAGALSTTEPVRVAGGGESLAFLDAHSANRPAYELVEGNADIVTDTPTLSDRNYGTLDGPISAPLGAEDPSTVNNRLRDYPSAGPLTTVESHGGTVRASSSAADADSFGGANTARSITSAVDGENSTAWWPTPGDTGWLELNKDPQTPAWDAPVIDLLATGHTEVTVRSGSAKVKVKLKPYRSRQVRVPGGATHSIRIELKERVGIANAQVMGSPIERVVTVPDTSPDVRQFFFQQLLQDSRILIRDFTAPRSMQVTLDSTKTVLIDGARYNPGDTLTLRPGKHRVRTTGTWISLREKGWNPPSTTPATGRDITAASTERLLITGDAFNEGLRGHLDSPTGSMDLQPREINAGGQAYVIPAGASGSFRQSFVAERAYQVALGLGGALALLTVAGCLLALRRRPREPWLPADNASTHTVAALCGLGTLTLLGLPAVLAGVAAWAVLRWTSLSAAPLAASLTLAAGAMLARAPWASGAYAGDSVLVTCLCAAALACVLWPSNNRRPGSSTTT</sequence>
<feature type="domain" description="Alpha-(1-&gt;3)-arabinofuranosyltransferase N-terminal GT-C" evidence="3">
    <location>
        <begin position="24"/>
        <end position="631"/>
    </location>
</feature>
<feature type="transmembrane region" description="Helical" evidence="2">
    <location>
        <begin position="98"/>
        <end position="116"/>
    </location>
</feature>
<feature type="transmembrane region" description="Helical" evidence="2">
    <location>
        <begin position="311"/>
        <end position="330"/>
    </location>
</feature>
<feature type="transmembrane region" description="Helical" evidence="2">
    <location>
        <begin position="281"/>
        <end position="304"/>
    </location>
</feature>
<dbReference type="GeneID" id="72412061"/>
<evidence type="ECO:0000256" key="2">
    <source>
        <dbReference type="SAM" id="Phobius"/>
    </source>
</evidence>
<feature type="transmembrane region" description="Helical" evidence="2">
    <location>
        <begin position="215"/>
        <end position="236"/>
    </location>
</feature>
<dbReference type="Pfam" id="PF11847">
    <property type="entry name" value="GT-C_AftD"/>
    <property type="match status" value="1"/>
</dbReference>
<keyword evidence="2" id="KW-0472">Membrane</keyword>
<feature type="region of interest" description="Disordered" evidence="1">
    <location>
        <begin position="642"/>
        <end position="665"/>
    </location>
</feature>
<name>A0ABX7DCQ4_CORST</name>
<evidence type="ECO:0000313" key="4">
    <source>
        <dbReference type="EMBL" id="QQU76206.1"/>
    </source>
</evidence>